<organism evidence="1 2">
    <name type="scientific">Racocetra fulgida</name>
    <dbReference type="NCBI Taxonomy" id="60492"/>
    <lineage>
        <taxon>Eukaryota</taxon>
        <taxon>Fungi</taxon>
        <taxon>Fungi incertae sedis</taxon>
        <taxon>Mucoromycota</taxon>
        <taxon>Glomeromycotina</taxon>
        <taxon>Glomeromycetes</taxon>
        <taxon>Diversisporales</taxon>
        <taxon>Gigasporaceae</taxon>
        <taxon>Racocetra</taxon>
    </lineage>
</organism>
<dbReference type="OrthoDB" id="10386948at2759"/>
<dbReference type="AlphaFoldDB" id="A0A9N9J1I4"/>
<comment type="caution">
    <text evidence="1">The sequence shown here is derived from an EMBL/GenBank/DDBJ whole genome shotgun (WGS) entry which is preliminary data.</text>
</comment>
<name>A0A9N9J1I4_9GLOM</name>
<keyword evidence="2" id="KW-1185">Reference proteome</keyword>
<sequence>PPTTEELIESIQKMTQNLHNLDINSLQVVYNQLSHALEVVRRPEKTFQAGNWVNEDL</sequence>
<dbReference type="Proteomes" id="UP000789396">
    <property type="component" value="Unassembled WGS sequence"/>
</dbReference>
<dbReference type="EMBL" id="CAJVPZ010038263">
    <property type="protein sequence ID" value="CAG8755222.1"/>
    <property type="molecule type" value="Genomic_DNA"/>
</dbReference>
<reference evidence="1" key="1">
    <citation type="submission" date="2021-06" db="EMBL/GenBank/DDBJ databases">
        <authorList>
            <person name="Kallberg Y."/>
            <person name="Tangrot J."/>
            <person name="Rosling A."/>
        </authorList>
    </citation>
    <scope>NUCLEOTIDE SEQUENCE</scope>
    <source>
        <strain evidence="1">IN212</strain>
    </source>
</reference>
<proteinExistence type="predicted"/>
<evidence type="ECO:0000313" key="2">
    <source>
        <dbReference type="Proteomes" id="UP000789396"/>
    </source>
</evidence>
<feature type="non-terminal residue" evidence="1">
    <location>
        <position position="1"/>
    </location>
</feature>
<gene>
    <name evidence="1" type="ORF">RFULGI_LOCUS13896</name>
</gene>
<feature type="non-terminal residue" evidence="1">
    <location>
        <position position="57"/>
    </location>
</feature>
<accession>A0A9N9J1I4</accession>
<evidence type="ECO:0000313" key="1">
    <source>
        <dbReference type="EMBL" id="CAG8755222.1"/>
    </source>
</evidence>
<protein>
    <submittedName>
        <fullName evidence="1">8677_t:CDS:1</fullName>
    </submittedName>
</protein>